<name>A0A0F4GEP3_9PEZI</name>
<accession>A0A0F4GEP3</accession>
<feature type="compositionally biased region" description="Polar residues" evidence="1">
    <location>
        <begin position="26"/>
        <end position="36"/>
    </location>
</feature>
<dbReference type="OrthoDB" id="3945482at2759"/>
<protein>
    <submittedName>
        <fullName evidence="2">Uncharacterized protein</fullName>
    </submittedName>
</protein>
<feature type="non-terminal residue" evidence="2">
    <location>
        <position position="81"/>
    </location>
</feature>
<dbReference type="Proteomes" id="UP000033647">
    <property type="component" value="Unassembled WGS sequence"/>
</dbReference>
<dbReference type="EMBL" id="LAFY01000916">
    <property type="protein sequence ID" value="KJX95898.1"/>
    <property type="molecule type" value="Genomic_DNA"/>
</dbReference>
<organism evidence="2 3">
    <name type="scientific">Zymoseptoria brevis</name>
    <dbReference type="NCBI Taxonomy" id="1047168"/>
    <lineage>
        <taxon>Eukaryota</taxon>
        <taxon>Fungi</taxon>
        <taxon>Dikarya</taxon>
        <taxon>Ascomycota</taxon>
        <taxon>Pezizomycotina</taxon>
        <taxon>Dothideomycetes</taxon>
        <taxon>Dothideomycetidae</taxon>
        <taxon>Mycosphaerellales</taxon>
        <taxon>Mycosphaerellaceae</taxon>
        <taxon>Zymoseptoria</taxon>
    </lineage>
</organism>
<reference evidence="2 3" key="1">
    <citation type="submission" date="2015-03" db="EMBL/GenBank/DDBJ databases">
        <title>RNA-seq based gene annotation and comparative genomics of four Zymoseptoria species reveal species-specific pathogenicity related genes and transposable element activity.</title>
        <authorList>
            <person name="Grandaubert J."/>
            <person name="Bhattacharyya A."/>
            <person name="Stukenbrock E.H."/>
        </authorList>
    </citation>
    <scope>NUCLEOTIDE SEQUENCE [LARGE SCALE GENOMIC DNA]</scope>
    <source>
        <strain evidence="2 3">Zb18110</strain>
    </source>
</reference>
<comment type="caution">
    <text evidence="2">The sequence shown here is derived from an EMBL/GenBank/DDBJ whole genome shotgun (WGS) entry which is preliminary data.</text>
</comment>
<evidence type="ECO:0000313" key="3">
    <source>
        <dbReference type="Proteomes" id="UP000033647"/>
    </source>
</evidence>
<feature type="non-terminal residue" evidence="2">
    <location>
        <position position="1"/>
    </location>
</feature>
<gene>
    <name evidence="2" type="ORF">TI39_contig924g00001</name>
</gene>
<evidence type="ECO:0000256" key="1">
    <source>
        <dbReference type="SAM" id="MobiDB-lite"/>
    </source>
</evidence>
<dbReference type="AlphaFoldDB" id="A0A0F4GEP3"/>
<proteinExistence type="predicted"/>
<evidence type="ECO:0000313" key="2">
    <source>
        <dbReference type="EMBL" id="KJX95898.1"/>
    </source>
</evidence>
<sequence length="81" mass="8467">QALRAGTAYSSRSAITVDDADERSALRNSPASSVLQSGDDDGDEEGRSSVKSVGHGLSSVDETQDAPLPRGHRATLVELNE</sequence>
<keyword evidence="3" id="KW-1185">Reference proteome</keyword>
<feature type="region of interest" description="Disordered" evidence="1">
    <location>
        <begin position="1"/>
        <end position="81"/>
    </location>
</feature>